<sequence length="574" mass="65026">MGVLARWRQVSNVAQRLHPRGCYSIQRLRRFKTYMDESNCGRLLSVCLLTPMPCVALATLVESVPLDSPEAGPYKNYIFWIRAWIVTAFVDYSMVIQMSQSLARLKMEHSYIVMIALAGSMISFGVVFAVAVWISFPVPFSMLVASPPSVVVILVSIGFIWRERWRSDAALRQDLVRHTMVFMCQVALTFIYPLYIFGFSSISGVRQLFYVLLLPVIKSASRNWISYTLAGQDDIKPEVVIFNVEVFNALYVSSAVQHSSSLGTTVALMLIDVIHFWFSMRGTTAVLKKVKELMAKIPPHHPIAKENFVEVALRILAIQDRAQSHERLRSRLNKTNKSLILEPIQTYKNSSEDISLRAPTRAEILSVIRVGSRDVGTFKRLMRKASQVFPATPVQQTKMVHMSSGPRMDFKQPVAPCLGLEAIFSCNEREAFLNTTTHVLYITEYLVLVEYTEAVLPMVYALYSMIAFHLPNCTYNLSLANLSKNELLTNVSFVVAYSMLELTSLMVAMVVLKRVLGISPVHQLGFVLETQATMVQSKLMLWFVYVMQVPLEHVGTDFSFKFKWAHTAHQESET</sequence>
<keyword evidence="1" id="KW-0472">Membrane</keyword>
<proteinExistence type="predicted"/>
<reference evidence="2 3" key="1">
    <citation type="submission" date="2013-11" db="EMBL/GenBank/DDBJ databases">
        <title>The Genome Sequence of Phytophthora parasitica P1569.</title>
        <authorList>
            <consortium name="The Broad Institute Genomics Platform"/>
            <person name="Russ C."/>
            <person name="Tyler B."/>
            <person name="Panabieres F."/>
            <person name="Shan W."/>
            <person name="Tripathy S."/>
            <person name="Grunwald N."/>
            <person name="Machado M."/>
            <person name="Johnson C.S."/>
            <person name="Arredondo F."/>
            <person name="Hong C."/>
            <person name="Coffey M."/>
            <person name="Young S.K."/>
            <person name="Zeng Q."/>
            <person name="Gargeya S."/>
            <person name="Fitzgerald M."/>
            <person name="Abouelleil A."/>
            <person name="Alvarado L."/>
            <person name="Chapman S.B."/>
            <person name="Gainer-Dewar J."/>
            <person name="Goldberg J."/>
            <person name="Griggs A."/>
            <person name="Gujja S."/>
            <person name="Hansen M."/>
            <person name="Howarth C."/>
            <person name="Imamovic A."/>
            <person name="Ireland A."/>
            <person name="Larimer J."/>
            <person name="McCowan C."/>
            <person name="Murphy C."/>
            <person name="Pearson M."/>
            <person name="Poon T.W."/>
            <person name="Priest M."/>
            <person name="Roberts A."/>
            <person name="Saif S."/>
            <person name="Shea T."/>
            <person name="Sykes S."/>
            <person name="Wortman J."/>
            <person name="Nusbaum C."/>
            <person name="Birren B."/>
        </authorList>
    </citation>
    <scope>NUCLEOTIDE SEQUENCE [LARGE SCALE GENOMIC DNA]</scope>
    <source>
        <strain evidence="2 3">P1569</strain>
    </source>
</reference>
<dbReference type="AlphaFoldDB" id="V9DZG7"/>
<feature type="transmembrane region" description="Helical" evidence="1">
    <location>
        <begin position="81"/>
        <end position="99"/>
    </location>
</feature>
<gene>
    <name evidence="2" type="ORF">F443_21365</name>
</gene>
<dbReference type="eggNOG" id="ENOG502RG4K">
    <property type="taxonomic scope" value="Eukaryota"/>
</dbReference>
<keyword evidence="1" id="KW-0812">Transmembrane</keyword>
<feature type="transmembrane region" description="Helical" evidence="1">
    <location>
        <begin position="40"/>
        <end position="61"/>
    </location>
</feature>
<organism evidence="2 3">
    <name type="scientific">Phytophthora nicotianae P1569</name>
    <dbReference type="NCBI Taxonomy" id="1317065"/>
    <lineage>
        <taxon>Eukaryota</taxon>
        <taxon>Sar</taxon>
        <taxon>Stramenopiles</taxon>
        <taxon>Oomycota</taxon>
        <taxon>Peronosporomycetes</taxon>
        <taxon>Peronosporales</taxon>
        <taxon>Peronosporaceae</taxon>
        <taxon>Phytophthora</taxon>
    </lineage>
</organism>
<dbReference type="Proteomes" id="UP000018721">
    <property type="component" value="Unassembled WGS sequence"/>
</dbReference>
<name>V9DZG7_PHYNI</name>
<dbReference type="EMBL" id="ANIZ01003745">
    <property type="protein sequence ID" value="ETI31693.1"/>
    <property type="molecule type" value="Genomic_DNA"/>
</dbReference>
<keyword evidence="1" id="KW-1133">Transmembrane helix</keyword>
<dbReference type="OrthoDB" id="123578at2759"/>
<evidence type="ECO:0000313" key="2">
    <source>
        <dbReference type="EMBL" id="ETI31693.1"/>
    </source>
</evidence>
<protein>
    <submittedName>
        <fullName evidence="2">Uncharacterized protein</fullName>
    </submittedName>
</protein>
<feature type="transmembrane region" description="Helical" evidence="1">
    <location>
        <begin position="111"/>
        <end position="134"/>
    </location>
</feature>
<comment type="caution">
    <text evidence="2">The sequence shown here is derived from an EMBL/GenBank/DDBJ whole genome shotgun (WGS) entry which is preliminary data.</text>
</comment>
<evidence type="ECO:0000256" key="1">
    <source>
        <dbReference type="SAM" id="Phobius"/>
    </source>
</evidence>
<accession>V9DZG7</accession>
<keyword evidence="3" id="KW-1185">Reference proteome</keyword>
<evidence type="ECO:0000313" key="3">
    <source>
        <dbReference type="Proteomes" id="UP000018721"/>
    </source>
</evidence>
<feature type="transmembrane region" description="Helical" evidence="1">
    <location>
        <begin position="182"/>
        <end position="205"/>
    </location>
</feature>
<feature type="transmembrane region" description="Helical" evidence="1">
    <location>
        <begin position="140"/>
        <end position="161"/>
    </location>
</feature>
<dbReference type="HOGENOM" id="CLU_014711_3_1_1"/>